<evidence type="ECO:0000256" key="4">
    <source>
        <dbReference type="SAM" id="MobiDB-lite"/>
    </source>
</evidence>
<protein>
    <recommendedName>
        <fullName evidence="7">Tim44-like domain-containing protein</fullName>
    </recommendedName>
</protein>
<evidence type="ECO:0000256" key="1">
    <source>
        <dbReference type="ARBA" id="ARBA00004173"/>
    </source>
</evidence>
<comment type="subcellular location">
    <subcellularLocation>
        <location evidence="1">Mitochondrion</location>
    </subcellularLocation>
</comment>
<evidence type="ECO:0000313" key="5">
    <source>
        <dbReference type="EMBL" id="KIW62705.1"/>
    </source>
</evidence>
<name>A0A0D2F6Z0_9EURO</name>
<evidence type="ECO:0000313" key="6">
    <source>
        <dbReference type="Proteomes" id="UP000054266"/>
    </source>
</evidence>
<dbReference type="Gene3D" id="3.10.450.240">
    <property type="match status" value="1"/>
</dbReference>
<keyword evidence="3" id="KW-0496">Mitochondrion</keyword>
<dbReference type="HOGENOM" id="CLU_055139_0_0_1"/>
<dbReference type="AlphaFoldDB" id="A0A0D2F6Z0"/>
<dbReference type="PANTHER" id="PTHR28554">
    <property type="entry name" value="39S RIBOSOMAL PROTEIN L45, MITOCHONDRIAL"/>
    <property type="match status" value="1"/>
</dbReference>
<feature type="compositionally biased region" description="Polar residues" evidence="4">
    <location>
        <begin position="63"/>
        <end position="81"/>
    </location>
</feature>
<dbReference type="InterPro" id="IPR051975">
    <property type="entry name" value="mtLSU_mL45"/>
</dbReference>
<dbReference type="Proteomes" id="UP000054266">
    <property type="component" value="Unassembled WGS sequence"/>
</dbReference>
<proteinExistence type="predicted"/>
<gene>
    <name evidence="5" type="ORF">PV04_10850</name>
</gene>
<dbReference type="EMBL" id="KN846963">
    <property type="protein sequence ID" value="KIW62705.1"/>
    <property type="molecule type" value="Genomic_DNA"/>
</dbReference>
<evidence type="ECO:0000256" key="3">
    <source>
        <dbReference type="ARBA" id="ARBA00023128"/>
    </source>
</evidence>
<dbReference type="PANTHER" id="PTHR28554:SF1">
    <property type="entry name" value="LARGE RIBOSOMAL SUBUNIT PROTEIN ML45"/>
    <property type="match status" value="1"/>
</dbReference>
<keyword evidence="2" id="KW-0809">Transit peptide</keyword>
<evidence type="ECO:0008006" key="7">
    <source>
        <dbReference type="Google" id="ProtNLM"/>
    </source>
</evidence>
<feature type="region of interest" description="Disordered" evidence="4">
    <location>
        <begin position="63"/>
        <end position="88"/>
    </location>
</feature>
<keyword evidence="6" id="KW-1185">Reference proteome</keyword>
<dbReference type="STRING" id="5601.A0A0D2F6Z0"/>
<accession>A0A0D2F6Z0</accession>
<evidence type="ECO:0000256" key="2">
    <source>
        <dbReference type="ARBA" id="ARBA00022946"/>
    </source>
</evidence>
<sequence>MSQSITKLLPVQATMTFSFPTTTSITSRSFAQIPRPCPQCAGRTSYLSTRQFSTTRRREALVKNQQTNLDSRLPRQSSMKSQLKKASKQQMGNDLGKLPQTFILPPSSELPPWTTLKRSKIHWLQLKTAFKDWWSLVVFLKWDAKRDPLTGKKMRKPMELDSRVAIAKDMHERFHVALAKGDMKTLQALCCEGLLATARTRIDKRKALFKRASKYVERWKLMGYTGWAYGPLLDRWPLSPLLPGSHARVVSDRLAPLPVADTYIRQCIVRIRSVQRYVLADEEKGKTRRHTDYVVIQKITSKGQDGEWKLWGLTEPTTMDEIDTMLAGSSKEIGATLAERIQDKLSNLTGV</sequence>
<reference evidence="5 6" key="1">
    <citation type="submission" date="2015-01" db="EMBL/GenBank/DDBJ databases">
        <title>The Genome Sequence of Capronia semiimmersa CBS27337.</title>
        <authorList>
            <consortium name="The Broad Institute Genomics Platform"/>
            <person name="Cuomo C."/>
            <person name="de Hoog S."/>
            <person name="Gorbushina A."/>
            <person name="Stielow B."/>
            <person name="Teixiera M."/>
            <person name="Abouelleil A."/>
            <person name="Chapman S.B."/>
            <person name="Priest M."/>
            <person name="Young S.K."/>
            <person name="Wortman J."/>
            <person name="Nusbaum C."/>
            <person name="Birren B."/>
        </authorList>
    </citation>
    <scope>NUCLEOTIDE SEQUENCE [LARGE SCALE GENOMIC DNA]</scope>
    <source>
        <strain evidence="5 6">CBS 27337</strain>
    </source>
</reference>
<dbReference type="GO" id="GO:0005739">
    <property type="term" value="C:mitochondrion"/>
    <property type="evidence" value="ECO:0007669"/>
    <property type="project" value="UniProtKB-SubCell"/>
</dbReference>
<organism evidence="5 6">
    <name type="scientific">Phialophora macrospora</name>
    <dbReference type="NCBI Taxonomy" id="1851006"/>
    <lineage>
        <taxon>Eukaryota</taxon>
        <taxon>Fungi</taxon>
        <taxon>Dikarya</taxon>
        <taxon>Ascomycota</taxon>
        <taxon>Pezizomycotina</taxon>
        <taxon>Eurotiomycetes</taxon>
        <taxon>Chaetothyriomycetidae</taxon>
        <taxon>Chaetothyriales</taxon>
        <taxon>Herpotrichiellaceae</taxon>
        <taxon>Phialophora</taxon>
    </lineage>
</organism>